<gene>
    <name evidence="18" type="primary">fabF</name>
    <name evidence="18" type="ORF">C4B60_19275</name>
    <name evidence="19" type="ORF">C4B60_19705</name>
</gene>
<dbReference type="EC" id="2.3.1.179" evidence="3 14"/>
<keyword evidence="7" id="KW-0276">Fatty acid metabolism</keyword>
<proteinExistence type="inferred from homology"/>
<organism evidence="18 20">
    <name type="scientific">Jeotgalibacillus proteolyticus</name>
    <dbReference type="NCBI Taxonomy" id="2082395"/>
    <lineage>
        <taxon>Bacteria</taxon>
        <taxon>Bacillati</taxon>
        <taxon>Bacillota</taxon>
        <taxon>Bacilli</taxon>
        <taxon>Bacillales</taxon>
        <taxon>Caryophanaceae</taxon>
        <taxon>Jeotgalibacillus</taxon>
    </lineage>
</organism>
<dbReference type="PANTHER" id="PTHR11712">
    <property type="entry name" value="POLYKETIDE SYNTHASE-RELATED"/>
    <property type="match status" value="1"/>
</dbReference>
<feature type="active site" description="For beta-ketoacyl synthase activity" evidence="15">
    <location>
        <position position="165"/>
    </location>
</feature>
<evidence type="ECO:0000256" key="8">
    <source>
        <dbReference type="ARBA" id="ARBA00023098"/>
    </source>
</evidence>
<dbReference type="PANTHER" id="PTHR11712:SF336">
    <property type="entry name" value="3-OXOACYL-[ACYL-CARRIER-PROTEIN] SYNTHASE, MITOCHONDRIAL"/>
    <property type="match status" value="1"/>
</dbReference>
<dbReference type="RefSeq" id="WP_104059674.1">
    <property type="nucleotide sequence ID" value="NZ_PREZ01000009.1"/>
</dbReference>
<keyword evidence="5 14" id="KW-0444">Lipid biosynthesis</keyword>
<dbReference type="OrthoDB" id="9808669at2"/>
<dbReference type="InterPro" id="IPR016039">
    <property type="entry name" value="Thiolase-like"/>
</dbReference>
<evidence type="ECO:0000256" key="1">
    <source>
        <dbReference type="ARBA" id="ARBA00005194"/>
    </source>
</evidence>
<dbReference type="GO" id="GO:0004315">
    <property type="term" value="F:3-oxoacyl-[acyl-carrier-protein] synthase activity"/>
    <property type="evidence" value="ECO:0007669"/>
    <property type="project" value="UniProtKB-UniRule"/>
</dbReference>
<dbReference type="SUPFAM" id="SSF53901">
    <property type="entry name" value="Thiolase-like"/>
    <property type="match status" value="2"/>
</dbReference>
<dbReference type="SMART" id="SM00825">
    <property type="entry name" value="PKS_KS"/>
    <property type="match status" value="1"/>
</dbReference>
<comment type="function">
    <text evidence="11 14">Involved in the type II fatty acid elongation cycle. Catalyzes the elongation of a wide range of acyl-ACP by the addition of two carbons from malonyl-ACP to an acyl acceptor. Can efficiently catalyze the conversion of palmitoleoyl-ACP (cis-hexadec-9-enoyl-ACP) to cis-vaccenoyl-ACP (cis-octadec-11-enoyl-ACP), an essential step in the thermal regulation of fatty acid composition.</text>
</comment>
<evidence type="ECO:0000313" key="18">
    <source>
        <dbReference type="EMBL" id="PPA68713.1"/>
    </source>
</evidence>
<keyword evidence="10 14" id="KW-0012">Acyltransferase</keyword>
<dbReference type="InterPro" id="IPR014030">
    <property type="entry name" value="Ketoacyl_synth_N"/>
</dbReference>
<comment type="similarity">
    <text evidence="2 14 16">Belongs to the thiolase-like superfamily. Beta-ketoacyl-ACP synthases family.</text>
</comment>
<dbReference type="AlphaFoldDB" id="A0A2S5G6Y6"/>
<evidence type="ECO:0000259" key="17">
    <source>
        <dbReference type="PROSITE" id="PS52004"/>
    </source>
</evidence>
<evidence type="ECO:0000256" key="14">
    <source>
        <dbReference type="PIRNR" id="PIRNR000447"/>
    </source>
</evidence>
<feature type="domain" description="Ketosynthase family 3 (KS3)" evidence="17">
    <location>
        <begin position="3"/>
        <end position="412"/>
    </location>
</feature>
<reference evidence="18 20" key="1">
    <citation type="submission" date="2018-02" db="EMBL/GenBank/DDBJ databases">
        <title>Jeotgalibacillus proteolyticum sp. nov. a protease producing bacterium isolated from ocean sediments of Laizhou Bay.</title>
        <authorList>
            <person name="Li Y."/>
        </authorList>
    </citation>
    <scope>NUCLEOTIDE SEQUENCE [LARGE SCALE GENOMIC DNA]</scope>
    <source>
        <strain evidence="18 20">22-7</strain>
    </source>
</reference>
<dbReference type="PIRSF" id="PIRSF000447">
    <property type="entry name" value="KAS_II"/>
    <property type="match status" value="1"/>
</dbReference>
<dbReference type="EMBL" id="PREZ01000009">
    <property type="protein sequence ID" value="PPA68790.1"/>
    <property type="molecule type" value="Genomic_DNA"/>
</dbReference>
<evidence type="ECO:0000313" key="20">
    <source>
        <dbReference type="Proteomes" id="UP000239047"/>
    </source>
</evidence>
<evidence type="ECO:0000256" key="7">
    <source>
        <dbReference type="ARBA" id="ARBA00022832"/>
    </source>
</evidence>
<dbReference type="PROSITE" id="PS52004">
    <property type="entry name" value="KS3_2"/>
    <property type="match status" value="1"/>
</dbReference>
<evidence type="ECO:0000256" key="13">
    <source>
        <dbReference type="ARBA" id="ARBA00047659"/>
    </source>
</evidence>
<evidence type="ECO:0000313" key="19">
    <source>
        <dbReference type="EMBL" id="PPA68790.1"/>
    </source>
</evidence>
<dbReference type="NCBIfam" id="TIGR03150">
    <property type="entry name" value="fabF"/>
    <property type="match status" value="1"/>
</dbReference>
<dbReference type="Proteomes" id="UP000239047">
    <property type="component" value="Unassembled WGS sequence"/>
</dbReference>
<dbReference type="InterPro" id="IPR014031">
    <property type="entry name" value="Ketoacyl_synth_C"/>
</dbReference>
<evidence type="ECO:0000256" key="9">
    <source>
        <dbReference type="ARBA" id="ARBA00023160"/>
    </source>
</evidence>
<dbReference type="Pfam" id="PF00109">
    <property type="entry name" value="ketoacyl-synt"/>
    <property type="match status" value="1"/>
</dbReference>
<dbReference type="PROSITE" id="PS00606">
    <property type="entry name" value="KS3_1"/>
    <property type="match status" value="1"/>
</dbReference>
<comment type="catalytic activity">
    <reaction evidence="13 14">
        <text>a fatty acyl-[ACP] + malonyl-[ACP] + H(+) = a 3-oxoacyl-[ACP] + holo-[ACP] + CO2</text>
        <dbReference type="Rhea" id="RHEA:22836"/>
        <dbReference type="Rhea" id="RHEA-COMP:9623"/>
        <dbReference type="Rhea" id="RHEA-COMP:9685"/>
        <dbReference type="Rhea" id="RHEA-COMP:9916"/>
        <dbReference type="Rhea" id="RHEA-COMP:14125"/>
        <dbReference type="ChEBI" id="CHEBI:15378"/>
        <dbReference type="ChEBI" id="CHEBI:16526"/>
        <dbReference type="ChEBI" id="CHEBI:64479"/>
        <dbReference type="ChEBI" id="CHEBI:78449"/>
        <dbReference type="ChEBI" id="CHEBI:78776"/>
        <dbReference type="ChEBI" id="CHEBI:138651"/>
    </reaction>
</comment>
<evidence type="ECO:0000256" key="3">
    <source>
        <dbReference type="ARBA" id="ARBA00012356"/>
    </source>
</evidence>
<dbReference type="InterPro" id="IPR018201">
    <property type="entry name" value="Ketoacyl_synth_AS"/>
</dbReference>
<keyword evidence="9 14" id="KW-0275">Fatty acid biosynthesis</keyword>
<dbReference type="InterPro" id="IPR017568">
    <property type="entry name" value="3-oxoacyl-ACP_synth-2"/>
</dbReference>
<dbReference type="Gene3D" id="3.40.47.10">
    <property type="match status" value="1"/>
</dbReference>
<name>A0A2S5G6Y6_9BACL</name>
<evidence type="ECO:0000256" key="6">
    <source>
        <dbReference type="ARBA" id="ARBA00022679"/>
    </source>
</evidence>
<evidence type="ECO:0000256" key="5">
    <source>
        <dbReference type="ARBA" id="ARBA00022516"/>
    </source>
</evidence>
<dbReference type="CDD" id="cd00834">
    <property type="entry name" value="KAS_I_II"/>
    <property type="match status" value="1"/>
</dbReference>
<dbReference type="InterPro" id="IPR000794">
    <property type="entry name" value="Beta-ketoacyl_synthase"/>
</dbReference>
<evidence type="ECO:0000256" key="10">
    <source>
        <dbReference type="ARBA" id="ARBA00023315"/>
    </source>
</evidence>
<evidence type="ECO:0000256" key="11">
    <source>
        <dbReference type="ARBA" id="ARBA00024006"/>
    </source>
</evidence>
<keyword evidence="20" id="KW-1185">Reference proteome</keyword>
<dbReference type="Pfam" id="PF02801">
    <property type="entry name" value="Ketoacyl-synt_C"/>
    <property type="match status" value="1"/>
</dbReference>
<keyword evidence="8" id="KW-0443">Lipid metabolism</keyword>
<dbReference type="InterPro" id="IPR020841">
    <property type="entry name" value="PKS_Beta-ketoAc_synthase_dom"/>
</dbReference>
<evidence type="ECO:0000256" key="4">
    <source>
        <dbReference type="ARBA" id="ARBA00014657"/>
    </source>
</evidence>
<evidence type="ECO:0000256" key="12">
    <source>
        <dbReference type="ARBA" id="ARBA00047318"/>
    </source>
</evidence>
<accession>A0A2S5G6Y6</accession>
<comment type="caution">
    <text evidence="18">The sequence shown here is derived from an EMBL/GenBank/DDBJ whole genome shotgun (WGS) entry which is preliminary data.</text>
</comment>
<comment type="pathway">
    <text evidence="1 14">Lipid metabolism; fatty acid biosynthesis.</text>
</comment>
<dbReference type="GO" id="GO:0030497">
    <property type="term" value="P:fatty acid elongation"/>
    <property type="evidence" value="ECO:0007669"/>
    <property type="project" value="UniProtKB-ARBA"/>
</dbReference>
<dbReference type="UniPathway" id="UPA00094"/>
<dbReference type="EMBL" id="PREZ01000009">
    <property type="protein sequence ID" value="PPA68713.1"/>
    <property type="molecule type" value="Genomic_DNA"/>
</dbReference>
<sequence>MEKKRVVITGMGVVTALGEELNEFWNNIVSGQSGISLVESFDTTNYTTKIAGEIKDFNPLNYMSEEESSNYDRFTQFGLAGTKKALKDAGFDTLSAIDPNRIGVLVGSGIGGAITWNQEIYNFRKKISYGSNKTFMTKFQISHCTSAIAQYLGVNGPSGTMVTACAAGNHSIGEAYQIIKNNKADIMICGGTEASINPAGFGGFTSLRAMSTRNSDPQQASRPFDRDRDGFVMAEGSGILILESLEHALNRKARIYAEVVGFGMSGDAYHITEPRPDGEGAKQSIISAMLDANIESNQIDYVNTHGTSTPLGDIAESNAIKKALGAHAYKASINSSKSMTGHLVAAAGGVEAIISTMVLNKQIVPPTINIDNQDPECDLDYTPNKAREREVNFSLSNSFGFGGHNSTLILKKFNKTEVK</sequence>
<dbReference type="FunFam" id="3.40.47.10:FF:000018">
    <property type="entry name" value="3-oxoacyl-[acyl-carrier-protein] synthase 2"/>
    <property type="match status" value="1"/>
</dbReference>
<dbReference type="GO" id="GO:0005829">
    <property type="term" value="C:cytosol"/>
    <property type="evidence" value="ECO:0007669"/>
    <property type="project" value="TreeGrafter"/>
</dbReference>
<comment type="catalytic activity">
    <reaction evidence="12 14">
        <text>(9Z)-hexadecenoyl-[ACP] + malonyl-[ACP] + H(+) = 3-oxo-(11Z)-octadecenoyl-[ACP] + holo-[ACP] + CO2</text>
        <dbReference type="Rhea" id="RHEA:55040"/>
        <dbReference type="Rhea" id="RHEA-COMP:9623"/>
        <dbReference type="Rhea" id="RHEA-COMP:9685"/>
        <dbReference type="Rhea" id="RHEA-COMP:10800"/>
        <dbReference type="Rhea" id="RHEA-COMP:14074"/>
        <dbReference type="ChEBI" id="CHEBI:15378"/>
        <dbReference type="ChEBI" id="CHEBI:16526"/>
        <dbReference type="ChEBI" id="CHEBI:64479"/>
        <dbReference type="ChEBI" id="CHEBI:78449"/>
        <dbReference type="ChEBI" id="CHEBI:83989"/>
        <dbReference type="ChEBI" id="CHEBI:138538"/>
        <dbReference type="EC" id="2.3.1.179"/>
    </reaction>
</comment>
<dbReference type="FunFam" id="3.40.47.10:FF:000029">
    <property type="entry name" value="3-oxoacyl-[acyl-carrier-protein] synthase 1"/>
    <property type="match status" value="1"/>
</dbReference>
<evidence type="ECO:0000256" key="16">
    <source>
        <dbReference type="RuleBase" id="RU003694"/>
    </source>
</evidence>
<evidence type="ECO:0000256" key="15">
    <source>
        <dbReference type="PIRSR" id="PIRSR000447-1"/>
    </source>
</evidence>
<protein>
    <recommendedName>
        <fullName evidence="4 14">3-oxoacyl-[acyl-carrier-protein] synthase 2</fullName>
        <ecNumber evidence="3 14">2.3.1.179</ecNumber>
    </recommendedName>
</protein>
<evidence type="ECO:0000256" key="2">
    <source>
        <dbReference type="ARBA" id="ARBA00008467"/>
    </source>
</evidence>
<dbReference type="NCBIfam" id="NF005589">
    <property type="entry name" value="PRK07314.1"/>
    <property type="match status" value="1"/>
</dbReference>
<keyword evidence="6 14" id="KW-0808">Transferase</keyword>